<protein>
    <submittedName>
        <fullName evidence="1">Uncharacterized protein</fullName>
    </submittedName>
</protein>
<evidence type="ECO:0000313" key="1">
    <source>
        <dbReference type="EMBL" id="PNT11278.1"/>
    </source>
</evidence>
<evidence type="ECO:0000313" key="2">
    <source>
        <dbReference type="Proteomes" id="UP000006729"/>
    </source>
</evidence>
<gene>
    <name evidence="1" type="ORF">POPTR_011G009300</name>
</gene>
<dbReference type="AlphaFoldDB" id="A0A2K1YE24"/>
<dbReference type="PANTHER" id="PTHR32254:SF14">
    <property type="entry name" value="EXPRESSED PROTEIN"/>
    <property type="match status" value="1"/>
</dbReference>
<dbReference type="InterPro" id="IPR010471">
    <property type="entry name" value="DUF1068"/>
</dbReference>
<dbReference type="InParanoid" id="A0A2K1YE24"/>
<dbReference type="Pfam" id="PF06364">
    <property type="entry name" value="DUF1068"/>
    <property type="match status" value="1"/>
</dbReference>
<proteinExistence type="predicted"/>
<name>A0A2K1YE24_POPTR</name>
<sequence>MMISKDVEFDEEGAWNSKCKKHDPDVSREMEQSLTNMLKDELRLSEEEAQEKQQRADYLALLEAKRMTSQYQKEAEKCDSGMGSCEAAREKAEKVLEEQRKLTAIWELRARERGCREGIMRSQVNQNFE</sequence>
<dbReference type="EMBL" id="CM009300">
    <property type="protein sequence ID" value="PNT11278.1"/>
    <property type="molecule type" value="Genomic_DNA"/>
</dbReference>
<accession>A0A2K1YE24</accession>
<dbReference type="STRING" id="3694.A0A2K1YE24"/>
<dbReference type="Proteomes" id="UP000006729">
    <property type="component" value="Chromosome 11"/>
</dbReference>
<reference evidence="1 2" key="1">
    <citation type="journal article" date="2006" name="Science">
        <title>The genome of black cottonwood, Populus trichocarpa (Torr. &amp; Gray).</title>
        <authorList>
            <person name="Tuskan G.A."/>
            <person name="Difazio S."/>
            <person name="Jansson S."/>
            <person name="Bohlmann J."/>
            <person name="Grigoriev I."/>
            <person name="Hellsten U."/>
            <person name="Putnam N."/>
            <person name="Ralph S."/>
            <person name="Rombauts S."/>
            <person name="Salamov A."/>
            <person name="Schein J."/>
            <person name="Sterck L."/>
            <person name="Aerts A."/>
            <person name="Bhalerao R.R."/>
            <person name="Bhalerao R.P."/>
            <person name="Blaudez D."/>
            <person name="Boerjan W."/>
            <person name="Brun A."/>
            <person name="Brunner A."/>
            <person name="Busov V."/>
            <person name="Campbell M."/>
            <person name="Carlson J."/>
            <person name="Chalot M."/>
            <person name="Chapman J."/>
            <person name="Chen G.L."/>
            <person name="Cooper D."/>
            <person name="Coutinho P.M."/>
            <person name="Couturier J."/>
            <person name="Covert S."/>
            <person name="Cronk Q."/>
            <person name="Cunningham R."/>
            <person name="Davis J."/>
            <person name="Degroeve S."/>
            <person name="Dejardin A."/>
            <person name="Depamphilis C."/>
            <person name="Detter J."/>
            <person name="Dirks B."/>
            <person name="Dubchak I."/>
            <person name="Duplessis S."/>
            <person name="Ehlting J."/>
            <person name="Ellis B."/>
            <person name="Gendler K."/>
            <person name="Goodstein D."/>
            <person name="Gribskov M."/>
            <person name="Grimwood J."/>
            <person name="Groover A."/>
            <person name="Gunter L."/>
            <person name="Hamberger B."/>
            <person name="Heinze B."/>
            <person name="Helariutta Y."/>
            <person name="Henrissat B."/>
            <person name="Holligan D."/>
            <person name="Holt R."/>
            <person name="Huang W."/>
            <person name="Islam-Faridi N."/>
            <person name="Jones S."/>
            <person name="Jones-Rhoades M."/>
            <person name="Jorgensen R."/>
            <person name="Joshi C."/>
            <person name="Kangasjarvi J."/>
            <person name="Karlsson J."/>
            <person name="Kelleher C."/>
            <person name="Kirkpatrick R."/>
            <person name="Kirst M."/>
            <person name="Kohler A."/>
            <person name="Kalluri U."/>
            <person name="Larimer F."/>
            <person name="Leebens-Mack J."/>
            <person name="Leple J.C."/>
            <person name="Locascio P."/>
            <person name="Lou Y."/>
            <person name="Lucas S."/>
            <person name="Martin F."/>
            <person name="Montanini B."/>
            <person name="Napoli C."/>
            <person name="Nelson D.R."/>
            <person name="Nelson C."/>
            <person name="Nieminen K."/>
            <person name="Nilsson O."/>
            <person name="Pereda V."/>
            <person name="Peter G."/>
            <person name="Philippe R."/>
            <person name="Pilate G."/>
            <person name="Poliakov A."/>
            <person name="Razumovskaya J."/>
            <person name="Richardson P."/>
            <person name="Rinaldi C."/>
            <person name="Ritland K."/>
            <person name="Rouze P."/>
            <person name="Ryaboy D."/>
            <person name="Schmutz J."/>
            <person name="Schrader J."/>
            <person name="Segerman B."/>
            <person name="Shin H."/>
            <person name="Siddiqui A."/>
            <person name="Sterky F."/>
            <person name="Terry A."/>
            <person name="Tsai C.J."/>
            <person name="Uberbacher E."/>
            <person name="Unneberg P."/>
            <person name="Vahala J."/>
            <person name="Wall K."/>
            <person name="Wessler S."/>
            <person name="Yang G."/>
            <person name="Yin T."/>
            <person name="Douglas C."/>
            <person name="Marra M."/>
            <person name="Sandberg G."/>
            <person name="Van de Peer Y."/>
            <person name="Rokhsar D."/>
        </authorList>
    </citation>
    <scope>NUCLEOTIDE SEQUENCE [LARGE SCALE GENOMIC DNA]</scope>
    <source>
        <strain evidence="2">cv. Nisqually</strain>
    </source>
</reference>
<keyword evidence="2" id="KW-1185">Reference proteome</keyword>
<dbReference type="PANTHER" id="PTHR32254">
    <property type="entry name" value="EXPRESSED PROTEIN"/>
    <property type="match status" value="1"/>
</dbReference>
<organism evidence="1 2">
    <name type="scientific">Populus trichocarpa</name>
    <name type="common">Western balsam poplar</name>
    <name type="synonym">Populus balsamifera subsp. trichocarpa</name>
    <dbReference type="NCBI Taxonomy" id="3694"/>
    <lineage>
        <taxon>Eukaryota</taxon>
        <taxon>Viridiplantae</taxon>
        <taxon>Streptophyta</taxon>
        <taxon>Embryophyta</taxon>
        <taxon>Tracheophyta</taxon>
        <taxon>Spermatophyta</taxon>
        <taxon>Magnoliopsida</taxon>
        <taxon>eudicotyledons</taxon>
        <taxon>Gunneridae</taxon>
        <taxon>Pentapetalae</taxon>
        <taxon>rosids</taxon>
        <taxon>fabids</taxon>
        <taxon>Malpighiales</taxon>
        <taxon>Salicaceae</taxon>
        <taxon>Saliceae</taxon>
        <taxon>Populus</taxon>
    </lineage>
</organism>